<dbReference type="FunFam" id="1.25.40.420:FF:000008">
    <property type="entry name" value="BTB/POZ domain-containing protein POB1"/>
    <property type="match status" value="1"/>
</dbReference>
<evidence type="ECO:0000256" key="2">
    <source>
        <dbReference type="ARBA" id="ARBA00004906"/>
    </source>
</evidence>
<evidence type="ECO:0000313" key="5">
    <source>
        <dbReference type="EMBL" id="ERN16246.1"/>
    </source>
</evidence>
<dbReference type="Gramene" id="ERN16246">
    <property type="protein sequence ID" value="ERN16246"/>
    <property type="gene ID" value="AMTR_s00063p00125100"/>
</dbReference>
<dbReference type="HOGENOM" id="CLU_024600_1_0_1"/>
<keyword evidence="6" id="KW-1185">Reference proteome</keyword>
<dbReference type="GO" id="GO:0005634">
    <property type="term" value="C:nucleus"/>
    <property type="evidence" value="ECO:0000318"/>
    <property type="project" value="GO_Central"/>
</dbReference>
<dbReference type="STRING" id="13333.U5CSM5"/>
<evidence type="ECO:0000256" key="1">
    <source>
        <dbReference type="ARBA" id="ARBA00002668"/>
    </source>
</evidence>
<dbReference type="AlphaFoldDB" id="U5CSM5"/>
<evidence type="ECO:0000256" key="3">
    <source>
        <dbReference type="ARBA" id="ARBA00022786"/>
    </source>
</evidence>
<proteinExistence type="predicted"/>
<reference evidence="6" key="1">
    <citation type="journal article" date="2013" name="Science">
        <title>The Amborella genome and the evolution of flowering plants.</title>
        <authorList>
            <consortium name="Amborella Genome Project"/>
        </authorList>
    </citation>
    <scope>NUCLEOTIDE SEQUENCE [LARGE SCALE GENOMIC DNA]</scope>
</reference>
<feature type="domain" description="BACK" evidence="4">
    <location>
        <begin position="2"/>
        <end position="73"/>
    </location>
</feature>
<dbReference type="EMBL" id="KI392467">
    <property type="protein sequence ID" value="ERN16246.1"/>
    <property type="molecule type" value="Genomic_DNA"/>
</dbReference>
<dbReference type="eggNOG" id="ENOG502QT6M">
    <property type="taxonomic scope" value="Eukaryota"/>
</dbReference>
<dbReference type="InterPro" id="IPR045890">
    <property type="entry name" value="POB1-like"/>
</dbReference>
<comment type="pathway">
    <text evidence="2">Protein modification; protein ubiquitination.</text>
</comment>
<dbReference type="PANTHER" id="PTHR46336">
    <property type="entry name" value="OS02G0260700 PROTEIN"/>
    <property type="match status" value="1"/>
</dbReference>
<name>U5CSM5_AMBTC</name>
<dbReference type="GO" id="GO:0010114">
    <property type="term" value="P:response to red light"/>
    <property type="evidence" value="ECO:0000318"/>
    <property type="project" value="GO_Central"/>
</dbReference>
<dbReference type="OMA" id="KEVFECE"/>
<comment type="function">
    <text evidence="1">May act as a substrate-specific adapter of an E3 ubiquitin-protein ligase complex (CUL3-RBX1-BTB) which mediates the ubiquitination and subsequent proteasomal degradation of target proteins.</text>
</comment>
<protein>
    <recommendedName>
        <fullName evidence="4">BACK domain-containing protein</fullName>
    </recommendedName>
</protein>
<gene>
    <name evidence="5" type="ORF">AMTR_s00063p00125100</name>
</gene>
<evidence type="ECO:0000259" key="4">
    <source>
        <dbReference type="Pfam" id="PF07707"/>
    </source>
</evidence>
<dbReference type="Pfam" id="PF07707">
    <property type="entry name" value="BACK"/>
    <property type="match status" value="1"/>
</dbReference>
<sequence>FHDELMALPLSSIKAVLSSNELHLGLEDVVFDFALEWARANYPNLEERHEIWGLHLAPVIRFSDMSTHKLKEVFECEELDLSIAFKIVAKALLVKAEELKLKQCVTQCAKRHLPVKVIELAANPAKCLVFFDLRQEECAALFPKDYIDSQLFYLNGNAFYLSLDRNIIQGSSTHCCGLYHGM</sequence>
<dbReference type="Proteomes" id="UP000017836">
    <property type="component" value="Unassembled WGS sequence"/>
</dbReference>
<dbReference type="Gene3D" id="1.25.40.420">
    <property type="match status" value="1"/>
</dbReference>
<evidence type="ECO:0000313" key="6">
    <source>
        <dbReference type="Proteomes" id="UP000017836"/>
    </source>
</evidence>
<dbReference type="PANTHER" id="PTHR46336:SF3">
    <property type="entry name" value="BTB_POZ DOMAIN-CONTAINING PROTEIN POB1"/>
    <property type="match status" value="1"/>
</dbReference>
<keyword evidence="3" id="KW-0833">Ubl conjugation pathway</keyword>
<dbReference type="InterPro" id="IPR011705">
    <property type="entry name" value="BACK"/>
</dbReference>
<feature type="non-terminal residue" evidence="5">
    <location>
        <position position="1"/>
    </location>
</feature>
<organism evidence="5 6">
    <name type="scientific">Amborella trichopoda</name>
    <dbReference type="NCBI Taxonomy" id="13333"/>
    <lineage>
        <taxon>Eukaryota</taxon>
        <taxon>Viridiplantae</taxon>
        <taxon>Streptophyta</taxon>
        <taxon>Embryophyta</taxon>
        <taxon>Tracheophyta</taxon>
        <taxon>Spermatophyta</taxon>
        <taxon>Magnoliopsida</taxon>
        <taxon>Amborellales</taxon>
        <taxon>Amborellaceae</taxon>
        <taxon>Amborella</taxon>
    </lineage>
</organism>
<accession>U5CSM5</accession>